<sequence>GQRRNSGLHSSACCSPRRLRALPRGAAVLRGLGQGAHWPAPCAAVEGARQPCAARHVALRRVGLDGSRC</sequence>
<reference evidence="1" key="1">
    <citation type="submission" date="2021-02" db="EMBL/GenBank/DDBJ databases">
        <authorList>
            <person name="Dougan E. K."/>
            <person name="Rhodes N."/>
            <person name="Thang M."/>
            <person name="Chan C."/>
        </authorList>
    </citation>
    <scope>NUCLEOTIDE SEQUENCE</scope>
</reference>
<accession>A0A812JIV3</accession>
<dbReference type="Proteomes" id="UP000649617">
    <property type="component" value="Unassembled WGS sequence"/>
</dbReference>
<name>A0A812JIV3_SYMPI</name>
<evidence type="ECO:0000313" key="2">
    <source>
        <dbReference type="Proteomes" id="UP000649617"/>
    </source>
</evidence>
<feature type="non-terminal residue" evidence="1">
    <location>
        <position position="69"/>
    </location>
</feature>
<keyword evidence="2" id="KW-1185">Reference proteome</keyword>
<feature type="non-terminal residue" evidence="1">
    <location>
        <position position="1"/>
    </location>
</feature>
<evidence type="ECO:0000313" key="1">
    <source>
        <dbReference type="EMBL" id="CAE7207702.1"/>
    </source>
</evidence>
<dbReference type="EMBL" id="CAJNIZ010002224">
    <property type="protein sequence ID" value="CAE7207702.1"/>
    <property type="molecule type" value="Genomic_DNA"/>
</dbReference>
<gene>
    <name evidence="1" type="ORF">SPIL2461_LOCUS2104</name>
</gene>
<comment type="caution">
    <text evidence="1">The sequence shown here is derived from an EMBL/GenBank/DDBJ whole genome shotgun (WGS) entry which is preliminary data.</text>
</comment>
<dbReference type="AlphaFoldDB" id="A0A812JIV3"/>
<organism evidence="1 2">
    <name type="scientific">Symbiodinium pilosum</name>
    <name type="common">Dinoflagellate</name>
    <dbReference type="NCBI Taxonomy" id="2952"/>
    <lineage>
        <taxon>Eukaryota</taxon>
        <taxon>Sar</taxon>
        <taxon>Alveolata</taxon>
        <taxon>Dinophyceae</taxon>
        <taxon>Suessiales</taxon>
        <taxon>Symbiodiniaceae</taxon>
        <taxon>Symbiodinium</taxon>
    </lineage>
</organism>
<proteinExistence type="predicted"/>
<protein>
    <submittedName>
        <fullName evidence="1">Uncharacterized protein</fullName>
    </submittedName>
</protein>